<organism evidence="1 2">
    <name type="scientific">Steinernema glaseri</name>
    <dbReference type="NCBI Taxonomy" id="37863"/>
    <lineage>
        <taxon>Eukaryota</taxon>
        <taxon>Metazoa</taxon>
        <taxon>Ecdysozoa</taxon>
        <taxon>Nematoda</taxon>
        <taxon>Chromadorea</taxon>
        <taxon>Rhabditida</taxon>
        <taxon>Tylenchina</taxon>
        <taxon>Panagrolaimomorpha</taxon>
        <taxon>Strongyloidoidea</taxon>
        <taxon>Steinernematidae</taxon>
        <taxon>Steinernema</taxon>
    </lineage>
</organism>
<dbReference type="Proteomes" id="UP000095287">
    <property type="component" value="Unplaced"/>
</dbReference>
<protein>
    <submittedName>
        <fullName evidence="2">Uncharacterized protein</fullName>
    </submittedName>
</protein>
<accession>A0A1I7YYP8</accession>
<dbReference type="AlphaFoldDB" id="A0A1I7YYP8"/>
<evidence type="ECO:0000313" key="1">
    <source>
        <dbReference type="Proteomes" id="UP000095287"/>
    </source>
</evidence>
<dbReference type="WBParaSite" id="L893_g21090.t1">
    <property type="protein sequence ID" value="L893_g21090.t1"/>
    <property type="gene ID" value="L893_g21090"/>
</dbReference>
<name>A0A1I7YYP8_9BILA</name>
<sequence length="91" mass="10123">MKGKRLNGLTINVAEGPYLQMGQLERGVTDSENCTKVSPLYTRYVCVVGVSHSVAKSNSLNLLMADAEKGRIEIRPFFTSLRSLSREDNFI</sequence>
<keyword evidence="1" id="KW-1185">Reference proteome</keyword>
<proteinExistence type="predicted"/>
<evidence type="ECO:0000313" key="2">
    <source>
        <dbReference type="WBParaSite" id="L893_g21090.t1"/>
    </source>
</evidence>
<reference evidence="2" key="1">
    <citation type="submission" date="2016-11" db="UniProtKB">
        <authorList>
            <consortium name="WormBaseParasite"/>
        </authorList>
    </citation>
    <scope>IDENTIFICATION</scope>
</reference>